<dbReference type="PANTHER" id="PTHR22935:SF95">
    <property type="entry name" value="BETA-LACTAMASE-LIKE 1-RELATED"/>
    <property type="match status" value="1"/>
</dbReference>
<keyword evidence="2" id="KW-0732">Signal</keyword>
<evidence type="ECO:0008006" key="7">
    <source>
        <dbReference type="Google" id="ProtNLM"/>
    </source>
</evidence>
<proteinExistence type="inferred from homology"/>
<evidence type="ECO:0000313" key="6">
    <source>
        <dbReference type="Proteomes" id="UP001152049"/>
    </source>
</evidence>
<name>A0A9W8S8P5_9HYPO</name>
<evidence type="ECO:0000256" key="1">
    <source>
        <dbReference type="ARBA" id="ARBA00038473"/>
    </source>
</evidence>
<organism evidence="5 6">
    <name type="scientific">Fusarium torreyae</name>
    <dbReference type="NCBI Taxonomy" id="1237075"/>
    <lineage>
        <taxon>Eukaryota</taxon>
        <taxon>Fungi</taxon>
        <taxon>Dikarya</taxon>
        <taxon>Ascomycota</taxon>
        <taxon>Pezizomycotina</taxon>
        <taxon>Sordariomycetes</taxon>
        <taxon>Hypocreomycetidae</taxon>
        <taxon>Hypocreales</taxon>
        <taxon>Nectriaceae</taxon>
        <taxon>Fusarium</taxon>
    </lineage>
</organism>
<dbReference type="Proteomes" id="UP001152049">
    <property type="component" value="Unassembled WGS sequence"/>
</dbReference>
<comment type="caution">
    <text evidence="5">The sequence shown here is derived from an EMBL/GenBank/DDBJ whole genome shotgun (WGS) entry which is preliminary data.</text>
</comment>
<evidence type="ECO:0000256" key="2">
    <source>
        <dbReference type="SAM" id="SignalP"/>
    </source>
</evidence>
<feature type="domain" description="Beta-lactamase-like ARB-00930-like C-terminal" evidence="4">
    <location>
        <begin position="416"/>
        <end position="585"/>
    </location>
</feature>
<evidence type="ECO:0000259" key="3">
    <source>
        <dbReference type="Pfam" id="PF00144"/>
    </source>
</evidence>
<accession>A0A9W8S8P5</accession>
<feature type="chain" id="PRO_5040850653" description="Beta-lactamase-related domain-containing protein" evidence="2">
    <location>
        <begin position="20"/>
        <end position="586"/>
    </location>
</feature>
<dbReference type="InterPro" id="IPR051478">
    <property type="entry name" value="Beta-lactamase-like_AB/R"/>
</dbReference>
<sequence>MHVQSSLACMALAAGSAAASIVASDNVPLLGPSFLSNFDVTKSKHIEAAKNKFPKLIDVLFDSGTLNKTDLVFSIDVFSASTNESIYSYHHVGESSKKAVSKGRPSENSIYRIGSVTKMLTAYAIIAKAGMEILSHPVTIFLPELAGNASDNAIERIDWNDITVGALLAHQGGTSDPGGYYKVNPDDTEVNDREAFFKFMRDTQYPTTTPSRNAVYSDAGWGVATMLLERLTGLEYKDAIKHVLFEPLGMNSSSAVAPNGTDVDEVNLIRSRGPLGSTWGTDTPLFAGSGGIYSSIKDLRRAGLSILNSEFLKPSTIREWMKPRSGTGAMVELVGAPWEIYRLTLPTGPDSNRTRVSDLYTKSGGNIDYSCMFGLSPDHGIGYSIMIAGNATASFARFPLRDIVAATFITSAEYAAAENAEENLTGTFVVEGSETTNLTLNFVKNEPGLKLTSFFVEGQDALAKFVAAHVFPTGLYSNSRSLAALYNTKGKFSAAFRQITTRKRPPPDRSAIEGGHSAVFGKGGALDKSSLSDEDKDGLIGMFDNTISWMAIGGDGATDEFVLHLEDGKVVGITNPGLGLEFTRAD</sequence>
<keyword evidence="6" id="KW-1185">Reference proteome</keyword>
<dbReference type="PANTHER" id="PTHR22935">
    <property type="entry name" value="PENICILLIN-BINDING PROTEIN"/>
    <property type="match status" value="1"/>
</dbReference>
<dbReference type="Gene3D" id="3.40.710.10">
    <property type="entry name" value="DD-peptidase/beta-lactamase superfamily"/>
    <property type="match status" value="1"/>
</dbReference>
<feature type="domain" description="Beta-lactamase-related" evidence="3">
    <location>
        <begin position="104"/>
        <end position="396"/>
    </location>
</feature>
<evidence type="ECO:0000259" key="4">
    <source>
        <dbReference type="Pfam" id="PF26335"/>
    </source>
</evidence>
<dbReference type="InterPro" id="IPR012338">
    <property type="entry name" value="Beta-lactam/transpept-like"/>
</dbReference>
<dbReference type="InterPro" id="IPR001466">
    <property type="entry name" value="Beta-lactam-related"/>
</dbReference>
<dbReference type="InterPro" id="IPR058664">
    <property type="entry name" value="ARB_00930-like_C"/>
</dbReference>
<dbReference type="Pfam" id="PF26335">
    <property type="entry name" value="ARB_00930_C"/>
    <property type="match status" value="1"/>
</dbReference>
<protein>
    <recommendedName>
        <fullName evidence="7">Beta-lactamase-related domain-containing protein</fullName>
    </recommendedName>
</protein>
<dbReference type="EMBL" id="JAOQAZ010000004">
    <property type="protein sequence ID" value="KAJ4267041.1"/>
    <property type="molecule type" value="Genomic_DNA"/>
</dbReference>
<reference evidence="5" key="1">
    <citation type="submission" date="2022-09" db="EMBL/GenBank/DDBJ databases">
        <title>Fusarium specimens isolated from Avocado Roots.</title>
        <authorList>
            <person name="Stajich J."/>
            <person name="Roper C."/>
            <person name="Heimlech-Rivalta G."/>
        </authorList>
    </citation>
    <scope>NUCLEOTIDE SEQUENCE</scope>
    <source>
        <strain evidence="5">CF00136</strain>
    </source>
</reference>
<feature type="signal peptide" evidence="2">
    <location>
        <begin position="1"/>
        <end position="19"/>
    </location>
</feature>
<dbReference type="OrthoDB" id="6220758at2759"/>
<dbReference type="SUPFAM" id="SSF56601">
    <property type="entry name" value="beta-lactamase/transpeptidase-like"/>
    <property type="match status" value="1"/>
</dbReference>
<comment type="similarity">
    <text evidence="1">Belongs to the beta-lactamase family.</text>
</comment>
<evidence type="ECO:0000313" key="5">
    <source>
        <dbReference type="EMBL" id="KAJ4267041.1"/>
    </source>
</evidence>
<dbReference type="Pfam" id="PF00144">
    <property type="entry name" value="Beta-lactamase"/>
    <property type="match status" value="1"/>
</dbReference>
<dbReference type="AlphaFoldDB" id="A0A9W8S8P5"/>
<gene>
    <name evidence="5" type="ORF">NW762_003139</name>
</gene>